<sequence length="360" mass="38509">MGSDTGGMRGTGGTGGMRARERRVRREGPPLDDLDRKIGHALQLDGRAPFSRVAEVLGVSDQTVARRWAKLRSSGTMRVLGLTEPEVLGETIWCMRVQTTPDAAVPLAQALARRTDTSWVALLAGGTEVSAVVRSGVRPPPEGRPYSDLEADNVLLSQLPRTPGVLGVTAHLQLRSYFGGAQGLVLKTGMLTAEQVAALAPPEPVRPEEPVRLAADDHGMLEVLARDGRASYVELADAAGWSLTTARRRVAELRECGALYFDVDYGHDLFGLRVRAALWLSVPPAELEAAGKAVAQHPEVGFACAMTGPANLFLAVVVRDTAALYTYLTGPIAELPAVRQVETYPMIRSIKGPGPFLPPV</sequence>
<dbReference type="SUPFAM" id="SSF46785">
    <property type="entry name" value="Winged helix' DNA-binding domain"/>
    <property type="match status" value="2"/>
</dbReference>
<dbReference type="InterPro" id="IPR036388">
    <property type="entry name" value="WH-like_DNA-bd_sf"/>
</dbReference>
<comment type="caution">
    <text evidence="6">The sequence shown here is derived from an EMBL/GenBank/DDBJ whole genome shotgun (WGS) entry which is preliminary data.</text>
</comment>
<keyword evidence="3" id="KW-0804">Transcription</keyword>
<feature type="domain" description="HTH asnC-type" evidence="5">
    <location>
        <begin position="31"/>
        <end position="91"/>
    </location>
</feature>
<accession>A0ABP5H4Z7</accession>
<dbReference type="Gene3D" id="3.30.70.920">
    <property type="match status" value="1"/>
</dbReference>
<name>A0ABP5H4Z7_9ACTN</name>
<dbReference type="Gene3D" id="1.10.10.10">
    <property type="entry name" value="Winged helix-like DNA-binding domain superfamily/Winged helix DNA-binding domain"/>
    <property type="match status" value="2"/>
</dbReference>
<evidence type="ECO:0000256" key="1">
    <source>
        <dbReference type="ARBA" id="ARBA00023015"/>
    </source>
</evidence>
<dbReference type="SMART" id="SM00344">
    <property type="entry name" value="HTH_ASNC"/>
    <property type="match status" value="2"/>
</dbReference>
<dbReference type="SUPFAM" id="SSF54909">
    <property type="entry name" value="Dimeric alpha+beta barrel"/>
    <property type="match status" value="1"/>
</dbReference>
<feature type="compositionally biased region" description="Gly residues" evidence="4">
    <location>
        <begin position="1"/>
        <end position="16"/>
    </location>
</feature>
<dbReference type="PANTHER" id="PTHR30154:SF34">
    <property type="entry name" value="TRANSCRIPTIONAL REGULATOR AZLB"/>
    <property type="match status" value="1"/>
</dbReference>
<reference evidence="7" key="1">
    <citation type="journal article" date="2019" name="Int. J. Syst. Evol. Microbiol.">
        <title>The Global Catalogue of Microorganisms (GCM) 10K type strain sequencing project: providing services to taxonomists for standard genome sequencing and annotation.</title>
        <authorList>
            <consortium name="The Broad Institute Genomics Platform"/>
            <consortium name="The Broad Institute Genome Sequencing Center for Infectious Disease"/>
            <person name="Wu L."/>
            <person name="Ma J."/>
        </authorList>
    </citation>
    <scope>NUCLEOTIDE SEQUENCE [LARGE SCALE GENOMIC DNA]</scope>
    <source>
        <strain evidence="7">JCM 15478</strain>
    </source>
</reference>
<dbReference type="InterPro" id="IPR036390">
    <property type="entry name" value="WH_DNA-bd_sf"/>
</dbReference>
<feature type="region of interest" description="Disordered" evidence="4">
    <location>
        <begin position="1"/>
        <end position="32"/>
    </location>
</feature>
<dbReference type="EMBL" id="BAAAPE010000001">
    <property type="protein sequence ID" value="GAA2064341.1"/>
    <property type="molecule type" value="Genomic_DNA"/>
</dbReference>
<organism evidence="6 7">
    <name type="scientific">Streptomyces albiaxialis</name>
    <dbReference type="NCBI Taxonomy" id="329523"/>
    <lineage>
        <taxon>Bacteria</taxon>
        <taxon>Bacillati</taxon>
        <taxon>Actinomycetota</taxon>
        <taxon>Actinomycetes</taxon>
        <taxon>Kitasatosporales</taxon>
        <taxon>Streptomycetaceae</taxon>
        <taxon>Streptomyces</taxon>
    </lineage>
</organism>
<proteinExistence type="predicted"/>
<gene>
    <name evidence="6" type="ORF">GCM10009801_08880</name>
</gene>
<dbReference type="InterPro" id="IPR019888">
    <property type="entry name" value="Tscrpt_reg_AsnC-like"/>
</dbReference>
<dbReference type="Pfam" id="PF13404">
    <property type="entry name" value="HTH_AsnC-type"/>
    <property type="match status" value="2"/>
</dbReference>
<keyword evidence="1" id="KW-0805">Transcription regulation</keyword>
<evidence type="ECO:0000313" key="6">
    <source>
        <dbReference type="EMBL" id="GAA2064341.1"/>
    </source>
</evidence>
<evidence type="ECO:0000256" key="4">
    <source>
        <dbReference type="SAM" id="MobiDB-lite"/>
    </source>
</evidence>
<dbReference type="InterPro" id="IPR019887">
    <property type="entry name" value="Tscrpt_reg_AsnC/Lrp_C"/>
</dbReference>
<evidence type="ECO:0000259" key="5">
    <source>
        <dbReference type="PROSITE" id="PS50956"/>
    </source>
</evidence>
<dbReference type="Proteomes" id="UP001500016">
    <property type="component" value="Unassembled WGS sequence"/>
</dbReference>
<dbReference type="Pfam" id="PF01037">
    <property type="entry name" value="AsnC_trans_reg"/>
    <property type="match status" value="1"/>
</dbReference>
<evidence type="ECO:0000256" key="2">
    <source>
        <dbReference type="ARBA" id="ARBA00023125"/>
    </source>
</evidence>
<evidence type="ECO:0000313" key="7">
    <source>
        <dbReference type="Proteomes" id="UP001500016"/>
    </source>
</evidence>
<dbReference type="PROSITE" id="PS50956">
    <property type="entry name" value="HTH_ASNC_2"/>
    <property type="match status" value="1"/>
</dbReference>
<evidence type="ECO:0000256" key="3">
    <source>
        <dbReference type="ARBA" id="ARBA00023163"/>
    </source>
</evidence>
<dbReference type="PRINTS" id="PR00033">
    <property type="entry name" value="HTHASNC"/>
</dbReference>
<keyword evidence="2" id="KW-0238">DNA-binding</keyword>
<dbReference type="PANTHER" id="PTHR30154">
    <property type="entry name" value="LEUCINE-RESPONSIVE REGULATORY PROTEIN"/>
    <property type="match status" value="1"/>
</dbReference>
<keyword evidence="7" id="KW-1185">Reference proteome</keyword>
<dbReference type="InterPro" id="IPR000485">
    <property type="entry name" value="AsnC-type_HTH_dom"/>
</dbReference>
<protein>
    <submittedName>
        <fullName evidence="6">Lrp/AsnC family transcriptional regulator</fullName>
    </submittedName>
</protein>
<dbReference type="InterPro" id="IPR011008">
    <property type="entry name" value="Dimeric_a/b-barrel"/>
</dbReference>